<dbReference type="InterPro" id="IPR007627">
    <property type="entry name" value="RNA_pol_sigma70_r2"/>
</dbReference>
<dbReference type="SUPFAM" id="SSF88946">
    <property type="entry name" value="Sigma2 domain of RNA polymerase sigma factors"/>
    <property type="match status" value="1"/>
</dbReference>
<feature type="domain" description="RNA polymerase sigma factor 70 region 4 type 2" evidence="6">
    <location>
        <begin position="119"/>
        <end position="164"/>
    </location>
</feature>
<sequence length="180" mass="21404">MNNETGIVNKLRKGDHTIFKIVFEELYPSVVAYVLTLTGDDAKAKDIAQNSFIILWEKRKKLREESSLRSYLFKIAYNLYINQYHKEKFRKRVLEEFKYDALQKTISGEEDQEDNRQKRLQEIIDALPVKCREILLLHKKEGKKYKDIAVLLNISVKTVESQMRIAYIKIREGFELWNNE</sequence>
<dbReference type="PANTHER" id="PTHR43133">
    <property type="entry name" value="RNA POLYMERASE ECF-TYPE SIGMA FACTO"/>
    <property type="match status" value="1"/>
</dbReference>
<dbReference type="SUPFAM" id="SSF88659">
    <property type="entry name" value="Sigma3 and sigma4 domains of RNA polymerase sigma factors"/>
    <property type="match status" value="1"/>
</dbReference>
<dbReference type="Gene3D" id="1.10.1740.10">
    <property type="match status" value="1"/>
</dbReference>
<evidence type="ECO:0000259" key="5">
    <source>
        <dbReference type="Pfam" id="PF04542"/>
    </source>
</evidence>
<evidence type="ECO:0000259" key="6">
    <source>
        <dbReference type="Pfam" id="PF08281"/>
    </source>
</evidence>
<evidence type="ECO:0000256" key="4">
    <source>
        <dbReference type="ARBA" id="ARBA00023163"/>
    </source>
</evidence>
<keyword evidence="8" id="KW-1185">Reference proteome</keyword>
<dbReference type="Proteomes" id="UP000267469">
    <property type="component" value="Unassembled WGS sequence"/>
</dbReference>
<dbReference type="OrthoDB" id="1100095at2"/>
<dbReference type="InterPro" id="IPR014327">
    <property type="entry name" value="RNA_pol_sigma70_bacteroid"/>
</dbReference>
<evidence type="ECO:0000256" key="3">
    <source>
        <dbReference type="ARBA" id="ARBA00023082"/>
    </source>
</evidence>
<dbReference type="InterPro" id="IPR036388">
    <property type="entry name" value="WH-like_DNA-bd_sf"/>
</dbReference>
<dbReference type="InterPro" id="IPR013325">
    <property type="entry name" value="RNA_pol_sigma_r2"/>
</dbReference>
<dbReference type="NCBIfam" id="TIGR02985">
    <property type="entry name" value="Sig70_bacteroi1"/>
    <property type="match status" value="1"/>
</dbReference>
<evidence type="ECO:0000256" key="1">
    <source>
        <dbReference type="ARBA" id="ARBA00010641"/>
    </source>
</evidence>
<gene>
    <name evidence="7" type="ORF">ED312_14915</name>
</gene>
<dbReference type="AlphaFoldDB" id="A0A3N0E7E0"/>
<dbReference type="GO" id="GO:0016987">
    <property type="term" value="F:sigma factor activity"/>
    <property type="evidence" value="ECO:0007669"/>
    <property type="project" value="UniProtKB-KW"/>
</dbReference>
<comment type="similarity">
    <text evidence="1">Belongs to the sigma-70 factor family. ECF subfamily.</text>
</comment>
<reference evidence="7 8" key="1">
    <citation type="submission" date="2018-10" db="EMBL/GenBank/DDBJ databases">
        <title>Sinomicrobium pectinilyticum sp. nov., a pectinase-producing bacterium isolated from alkaline and saline soil, and emended description of the genus Sinomicrobium.</title>
        <authorList>
            <person name="Cheng B."/>
            <person name="Li C."/>
            <person name="Lai Q."/>
            <person name="Du M."/>
            <person name="Shao Z."/>
            <person name="Xu P."/>
            <person name="Yang C."/>
        </authorList>
    </citation>
    <scope>NUCLEOTIDE SEQUENCE [LARGE SCALE GENOMIC DNA]</scope>
    <source>
        <strain evidence="7 8">5DNS001</strain>
    </source>
</reference>
<accession>A0A3N0E7E0</accession>
<dbReference type="Pfam" id="PF08281">
    <property type="entry name" value="Sigma70_r4_2"/>
    <property type="match status" value="1"/>
</dbReference>
<dbReference type="InterPro" id="IPR013249">
    <property type="entry name" value="RNA_pol_sigma70_r4_t2"/>
</dbReference>
<dbReference type="InterPro" id="IPR014284">
    <property type="entry name" value="RNA_pol_sigma-70_dom"/>
</dbReference>
<evidence type="ECO:0000313" key="7">
    <source>
        <dbReference type="EMBL" id="RNL83764.1"/>
    </source>
</evidence>
<dbReference type="GO" id="GO:0006352">
    <property type="term" value="P:DNA-templated transcription initiation"/>
    <property type="evidence" value="ECO:0007669"/>
    <property type="project" value="InterPro"/>
</dbReference>
<dbReference type="CDD" id="cd06171">
    <property type="entry name" value="Sigma70_r4"/>
    <property type="match status" value="1"/>
</dbReference>
<keyword evidence="4" id="KW-0804">Transcription</keyword>
<protein>
    <submittedName>
        <fullName evidence="7">RNA polymerase sigma-70 factor</fullName>
    </submittedName>
</protein>
<comment type="caution">
    <text evidence="7">The sequence shown here is derived from an EMBL/GenBank/DDBJ whole genome shotgun (WGS) entry which is preliminary data.</text>
</comment>
<organism evidence="7 8">
    <name type="scientific">Sinomicrobium pectinilyticum</name>
    <dbReference type="NCBI Taxonomy" id="1084421"/>
    <lineage>
        <taxon>Bacteria</taxon>
        <taxon>Pseudomonadati</taxon>
        <taxon>Bacteroidota</taxon>
        <taxon>Flavobacteriia</taxon>
        <taxon>Flavobacteriales</taxon>
        <taxon>Flavobacteriaceae</taxon>
        <taxon>Sinomicrobium</taxon>
    </lineage>
</organism>
<dbReference type="InterPro" id="IPR039425">
    <property type="entry name" value="RNA_pol_sigma-70-like"/>
</dbReference>
<feature type="domain" description="RNA polymerase sigma-70 region 2" evidence="5">
    <location>
        <begin position="23"/>
        <end position="88"/>
    </location>
</feature>
<keyword evidence="2" id="KW-0805">Transcription regulation</keyword>
<keyword evidence="3" id="KW-0731">Sigma factor</keyword>
<dbReference type="PANTHER" id="PTHR43133:SF46">
    <property type="entry name" value="RNA POLYMERASE SIGMA-70 FACTOR ECF SUBFAMILY"/>
    <property type="match status" value="1"/>
</dbReference>
<proteinExistence type="inferred from homology"/>
<evidence type="ECO:0000313" key="8">
    <source>
        <dbReference type="Proteomes" id="UP000267469"/>
    </source>
</evidence>
<name>A0A3N0E7E0_SINP1</name>
<dbReference type="NCBIfam" id="TIGR02937">
    <property type="entry name" value="sigma70-ECF"/>
    <property type="match status" value="1"/>
</dbReference>
<dbReference type="Gene3D" id="1.10.10.10">
    <property type="entry name" value="Winged helix-like DNA-binding domain superfamily/Winged helix DNA-binding domain"/>
    <property type="match status" value="1"/>
</dbReference>
<dbReference type="InterPro" id="IPR013324">
    <property type="entry name" value="RNA_pol_sigma_r3/r4-like"/>
</dbReference>
<dbReference type="EMBL" id="RJTM01000102">
    <property type="protein sequence ID" value="RNL83764.1"/>
    <property type="molecule type" value="Genomic_DNA"/>
</dbReference>
<dbReference type="GO" id="GO:0003677">
    <property type="term" value="F:DNA binding"/>
    <property type="evidence" value="ECO:0007669"/>
    <property type="project" value="InterPro"/>
</dbReference>
<dbReference type="RefSeq" id="WP_123216813.1">
    <property type="nucleotide sequence ID" value="NZ_RJTM01000102.1"/>
</dbReference>
<evidence type="ECO:0000256" key="2">
    <source>
        <dbReference type="ARBA" id="ARBA00023015"/>
    </source>
</evidence>
<dbReference type="Pfam" id="PF04542">
    <property type="entry name" value="Sigma70_r2"/>
    <property type="match status" value="1"/>
</dbReference>